<name>A0ABS8P1V1_9PSEU</name>
<feature type="transmembrane region" description="Helical" evidence="1">
    <location>
        <begin position="34"/>
        <end position="54"/>
    </location>
</feature>
<dbReference type="Proteomes" id="UP001199469">
    <property type="component" value="Unassembled WGS sequence"/>
</dbReference>
<sequence length="252" mass="26528">MTTRAGSPLAVAPGFARDVLGEVAATFGRRRTRLLGVIGNLVLALGYVGWSHWHPNRPEAFAAAHIGVAVVVWIMADVVNTNQLGADGEEVAELLSSGHGIARILATKNLALATVIVPLAVGVTLGAQLLARHAPDLGRASLADVGAVFCWLGVGSVLSVLLPYRPMPWRARLAARHTWLRWALCLGTPWVVVLGLEPALNAADRAVGSAGRAGALVVGVMCWAGGLALAARLARRRNLSLRQELRAYVDSV</sequence>
<evidence type="ECO:0000313" key="3">
    <source>
        <dbReference type="Proteomes" id="UP001199469"/>
    </source>
</evidence>
<reference evidence="2 3" key="1">
    <citation type="submission" date="2021-11" db="EMBL/GenBank/DDBJ databases">
        <title>Draft genome sequence of Actinomycetospora sp. SF1 isolated from the rhizosphere soil.</title>
        <authorList>
            <person name="Duangmal K."/>
            <person name="Chantavorakit T."/>
        </authorList>
    </citation>
    <scope>NUCLEOTIDE SEQUENCE [LARGE SCALE GENOMIC DNA]</scope>
    <source>
        <strain evidence="2 3">TBRC 5722</strain>
    </source>
</reference>
<organism evidence="2 3">
    <name type="scientific">Actinomycetospora endophytica</name>
    <dbReference type="NCBI Taxonomy" id="2291215"/>
    <lineage>
        <taxon>Bacteria</taxon>
        <taxon>Bacillati</taxon>
        <taxon>Actinomycetota</taxon>
        <taxon>Actinomycetes</taxon>
        <taxon>Pseudonocardiales</taxon>
        <taxon>Pseudonocardiaceae</taxon>
        <taxon>Actinomycetospora</taxon>
    </lineage>
</organism>
<keyword evidence="1" id="KW-0812">Transmembrane</keyword>
<evidence type="ECO:0000313" key="2">
    <source>
        <dbReference type="EMBL" id="MCD2192209.1"/>
    </source>
</evidence>
<dbReference type="RefSeq" id="WP_230729897.1">
    <property type="nucleotide sequence ID" value="NZ_JAJNDB010000001.1"/>
</dbReference>
<gene>
    <name evidence="2" type="ORF">LQ327_02215</name>
</gene>
<dbReference type="EMBL" id="JAJNDB010000001">
    <property type="protein sequence ID" value="MCD2192209.1"/>
    <property type="molecule type" value="Genomic_DNA"/>
</dbReference>
<keyword evidence="1" id="KW-0472">Membrane</keyword>
<accession>A0ABS8P1V1</accession>
<keyword evidence="1" id="KW-1133">Transmembrane helix</keyword>
<feature type="transmembrane region" description="Helical" evidence="1">
    <location>
        <begin position="110"/>
        <end position="130"/>
    </location>
</feature>
<feature type="transmembrane region" description="Helical" evidence="1">
    <location>
        <begin position="60"/>
        <end position="79"/>
    </location>
</feature>
<proteinExistence type="predicted"/>
<evidence type="ECO:0008006" key="4">
    <source>
        <dbReference type="Google" id="ProtNLM"/>
    </source>
</evidence>
<evidence type="ECO:0000256" key="1">
    <source>
        <dbReference type="SAM" id="Phobius"/>
    </source>
</evidence>
<feature type="transmembrane region" description="Helical" evidence="1">
    <location>
        <begin position="213"/>
        <end position="234"/>
    </location>
</feature>
<feature type="transmembrane region" description="Helical" evidence="1">
    <location>
        <begin position="182"/>
        <end position="201"/>
    </location>
</feature>
<comment type="caution">
    <text evidence="2">The sequence shown here is derived from an EMBL/GenBank/DDBJ whole genome shotgun (WGS) entry which is preliminary data.</text>
</comment>
<feature type="transmembrane region" description="Helical" evidence="1">
    <location>
        <begin position="142"/>
        <end position="162"/>
    </location>
</feature>
<protein>
    <recommendedName>
        <fullName evidence="4">ABC-2 type transport system permease protein</fullName>
    </recommendedName>
</protein>
<keyword evidence="3" id="KW-1185">Reference proteome</keyword>